<proteinExistence type="predicted"/>
<gene>
    <name evidence="1" type="primary">Acey_s0145.g2503</name>
    <name evidence="1" type="ORF">Y032_0145g2503</name>
</gene>
<reference evidence="2" key="1">
    <citation type="journal article" date="2015" name="Nat. Genet.">
        <title>The genome and transcriptome of the zoonotic hookworm Ancylostoma ceylanicum identify infection-specific gene families.</title>
        <authorList>
            <person name="Schwarz E.M."/>
            <person name="Hu Y."/>
            <person name="Antoshechkin I."/>
            <person name="Miller M.M."/>
            <person name="Sternberg P.W."/>
            <person name="Aroian R.V."/>
        </authorList>
    </citation>
    <scope>NUCLEOTIDE SEQUENCE</scope>
    <source>
        <strain evidence="2">HY135</strain>
    </source>
</reference>
<name>A0A016T1S3_9BILA</name>
<evidence type="ECO:0000313" key="2">
    <source>
        <dbReference type="Proteomes" id="UP000024635"/>
    </source>
</evidence>
<comment type="caution">
    <text evidence="1">The sequence shown here is derived from an EMBL/GenBank/DDBJ whole genome shotgun (WGS) entry which is preliminary data.</text>
</comment>
<organism evidence="1 2">
    <name type="scientific">Ancylostoma ceylanicum</name>
    <dbReference type="NCBI Taxonomy" id="53326"/>
    <lineage>
        <taxon>Eukaryota</taxon>
        <taxon>Metazoa</taxon>
        <taxon>Ecdysozoa</taxon>
        <taxon>Nematoda</taxon>
        <taxon>Chromadorea</taxon>
        <taxon>Rhabditida</taxon>
        <taxon>Rhabditina</taxon>
        <taxon>Rhabditomorpha</taxon>
        <taxon>Strongyloidea</taxon>
        <taxon>Ancylostomatidae</taxon>
        <taxon>Ancylostomatinae</taxon>
        <taxon>Ancylostoma</taxon>
    </lineage>
</organism>
<dbReference type="EMBL" id="JARK01001481">
    <property type="protein sequence ID" value="EYB96958.1"/>
    <property type="molecule type" value="Genomic_DNA"/>
</dbReference>
<protein>
    <submittedName>
        <fullName evidence="1">Uncharacterized protein</fullName>
    </submittedName>
</protein>
<keyword evidence="2" id="KW-1185">Reference proteome</keyword>
<dbReference type="AlphaFoldDB" id="A0A016T1S3"/>
<accession>A0A016T1S3</accession>
<sequence>MSGQRNRRRVDTLDAAMHFWKEGPLYASRRTRWIGFIVGKILYPLSTYKLYAMLSTMHFNTLTLAELAGERRVQRIVEVQRKFFTRTSRTVFKSPVQHSWRDQITPAVLEARQRYHEVPPDEVDLQAIIDVEAGFDGGESEDLL</sequence>
<dbReference type="Proteomes" id="UP000024635">
    <property type="component" value="Unassembled WGS sequence"/>
</dbReference>
<evidence type="ECO:0000313" key="1">
    <source>
        <dbReference type="EMBL" id="EYB96958.1"/>
    </source>
</evidence>